<dbReference type="SUPFAM" id="SSF52833">
    <property type="entry name" value="Thioredoxin-like"/>
    <property type="match status" value="1"/>
</dbReference>
<dbReference type="InterPro" id="IPR000866">
    <property type="entry name" value="AhpC/TSA"/>
</dbReference>
<evidence type="ECO:0000259" key="6">
    <source>
        <dbReference type="PROSITE" id="PS51352"/>
    </source>
</evidence>
<accession>F3QU33</accession>
<dbReference type="GO" id="GO:0017004">
    <property type="term" value="P:cytochrome complex assembly"/>
    <property type="evidence" value="ECO:0007669"/>
    <property type="project" value="UniProtKB-KW"/>
</dbReference>
<evidence type="ECO:0000256" key="5">
    <source>
        <dbReference type="SAM" id="SignalP"/>
    </source>
</evidence>
<dbReference type="EMBL" id="AFBR01000046">
    <property type="protein sequence ID" value="EGG54118.1"/>
    <property type="molecule type" value="Genomic_DNA"/>
</dbReference>
<keyword evidence="5" id="KW-0732">Signal</keyword>
<sequence length="390" mass="44590">MKKKLILFLGAFVSLTAEAQEPCVITGRLFHVEDGACIGLYSTDGRVMRQMETDTLETGRFSFTVDSLNSQVENFVLMGLSEGFPSTYLDVYAAAGDTVRIEGCNKLLRTWSVASKIPEQQWYNRFIDASRTLIDEQQEVMVKTRELWDRVDDPDLSEEMLKAYQDSIRENLNPMVDSLEMLIIRNDIAVMEQMPVNKVWMQQMNARSAFVSVVDSFPYTEDLKRLYERIPQDWLGTEAGKKVTAQLFPPKVVAVGDCVYDTDLYDLKGQVCHLSDFEGRYLLLDFWSAGCGPCLMAFPEMREVQEMWKDRLVVVSISSDSEKVWKEASERKGITWTNLNDMQGTVGIYAHYGIKGIPHYVIVSPEGRIMHVWRGYGTGVLKKKLEEWVK</sequence>
<dbReference type="InterPro" id="IPR013766">
    <property type="entry name" value="Thioredoxin_domain"/>
</dbReference>
<proteinExistence type="predicted"/>
<dbReference type="Pfam" id="PF00578">
    <property type="entry name" value="AhpC-TSA"/>
    <property type="match status" value="1"/>
</dbReference>
<dbReference type="InterPro" id="IPR050553">
    <property type="entry name" value="Thioredoxin_ResA/DsbE_sf"/>
</dbReference>
<dbReference type="STRING" id="762982.HMPREF9442_01704"/>
<gene>
    <name evidence="7" type="ORF">HMPREF9442_01704</name>
</gene>
<dbReference type="InterPro" id="IPR036249">
    <property type="entry name" value="Thioredoxin-like_sf"/>
</dbReference>
<dbReference type="PROSITE" id="PS51352">
    <property type="entry name" value="THIOREDOXIN_2"/>
    <property type="match status" value="1"/>
</dbReference>
<keyword evidence="4" id="KW-0676">Redox-active center</keyword>
<organism evidence="7 8">
    <name type="scientific">Paraprevotella xylaniphila YIT 11841</name>
    <dbReference type="NCBI Taxonomy" id="762982"/>
    <lineage>
        <taxon>Bacteria</taxon>
        <taxon>Pseudomonadati</taxon>
        <taxon>Bacteroidota</taxon>
        <taxon>Bacteroidia</taxon>
        <taxon>Bacteroidales</taxon>
        <taxon>Prevotellaceae</taxon>
        <taxon>Paraprevotella</taxon>
    </lineage>
</organism>
<evidence type="ECO:0000313" key="7">
    <source>
        <dbReference type="EMBL" id="EGG54118.1"/>
    </source>
</evidence>
<evidence type="ECO:0000256" key="2">
    <source>
        <dbReference type="ARBA" id="ARBA00022748"/>
    </source>
</evidence>
<evidence type="ECO:0000256" key="4">
    <source>
        <dbReference type="ARBA" id="ARBA00023284"/>
    </source>
</evidence>
<dbReference type="CDD" id="cd02966">
    <property type="entry name" value="TlpA_like_family"/>
    <property type="match status" value="1"/>
</dbReference>
<reference evidence="7 8" key="1">
    <citation type="submission" date="2011-02" db="EMBL/GenBank/DDBJ databases">
        <authorList>
            <person name="Weinstock G."/>
            <person name="Sodergren E."/>
            <person name="Clifton S."/>
            <person name="Fulton L."/>
            <person name="Fulton B."/>
            <person name="Courtney L."/>
            <person name="Fronick C."/>
            <person name="Harrison M."/>
            <person name="Strong C."/>
            <person name="Farmer C."/>
            <person name="Delahaunty K."/>
            <person name="Markovic C."/>
            <person name="Hall O."/>
            <person name="Minx P."/>
            <person name="Tomlinson C."/>
            <person name="Mitreva M."/>
            <person name="Hou S."/>
            <person name="Chen J."/>
            <person name="Wollam A."/>
            <person name="Pepin K.H."/>
            <person name="Johnson M."/>
            <person name="Bhonagiri V."/>
            <person name="Zhang X."/>
            <person name="Suruliraj S."/>
            <person name="Warren W."/>
            <person name="Chinwalla A."/>
            <person name="Mardis E.R."/>
            <person name="Wilson R.K."/>
        </authorList>
    </citation>
    <scope>NUCLEOTIDE SEQUENCE [LARGE SCALE GENOMIC DNA]</scope>
    <source>
        <strain evidence="7 8">YIT 11841</strain>
    </source>
</reference>
<dbReference type="PANTHER" id="PTHR42852:SF6">
    <property type="entry name" value="THIOL:DISULFIDE INTERCHANGE PROTEIN DSBE"/>
    <property type="match status" value="1"/>
</dbReference>
<dbReference type="HOGENOM" id="CLU_041249_0_0_10"/>
<feature type="chain" id="PRO_5003300639" evidence="5">
    <location>
        <begin position="20"/>
        <end position="390"/>
    </location>
</feature>
<dbReference type="RefSeq" id="WP_008626990.1">
    <property type="nucleotide sequence ID" value="NZ_GL883846.1"/>
</dbReference>
<dbReference type="OrthoDB" id="979391at2"/>
<evidence type="ECO:0000313" key="8">
    <source>
        <dbReference type="Proteomes" id="UP000005546"/>
    </source>
</evidence>
<dbReference type="AlphaFoldDB" id="F3QU33"/>
<comment type="subcellular location">
    <subcellularLocation>
        <location evidence="1">Cell envelope</location>
    </subcellularLocation>
</comment>
<dbReference type="GO" id="GO:0016209">
    <property type="term" value="F:antioxidant activity"/>
    <property type="evidence" value="ECO:0007669"/>
    <property type="project" value="InterPro"/>
</dbReference>
<keyword evidence="2" id="KW-0201">Cytochrome c-type biogenesis</keyword>
<protein>
    <submittedName>
        <fullName evidence="7">Antioxidant, AhpC/TSA family</fullName>
    </submittedName>
</protein>
<keyword evidence="3" id="KW-1015">Disulfide bond</keyword>
<dbReference type="PANTHER" id="PTHR42852">
    <property type="entry name" value="THIOL:DISULFIDE INTERCHANGE PROTEIN DSBE"/>
    <property type="match status" value="1"/>
</dbReference>
<dbReference type="GO" id="GO:0016491">
    <property type="term" value="F:oxidoreductase activity"/>
    <property type="evidence" value="ECO:0007669"/>
    <property type="project" value="InterPro"/>
</dbReference>
<dbReference type="eggNOG" id="COG0526">
    <property type="taxonomic scope" value="Bacteria"/>
</dbReference>
<name>F3QU33_9BACT</name>
<keyword evidence="8" id="KW-1185">Reference proteome</keyword>
<feature type="domain" description="Thioredoxin" evidence="6">
    <location>
        <begin position="253"/>
        <end position="390"/>
    </location>
</feature>
<dbReference type="Proteomes" id="UP000005546">
    <property type="component" value="Unassembled WGS sequence"/>
</dbReference>
<comment type="caution">
    <text evidence="7">The sequence shown here is derived from an EMBL/GenBank/DDBJ whole genome shotgun (WGS) entry which is preliminary data.</text>
</comment>
<evidence type="ECO:0000256" key="3">
    <source>
        <dbReference type="ARBA" id="ARBA00023157"/>
    </source>
</evidence>
<dbReference type="GO" id="GO:0030313">
    <property type="term" value="C:cell envelope"/>
    <property type="evidence" value="ECO:0007669"/>
    <property type="project" value="UniProtKB-SubCell"/>
</dbReference>
<feature type="signal peptide" evidence="5">
    <location>
        <begin position="1"/>
        <end position="19"/>
    </location>
</feature>
<dbReference type="Gene3D" id="3.40.30.10">
    <property type="entry name" value="Glutaredoxin"/>
    <property type="match status" value="1"/>
</dbReference>
<evidence type="ECO:0000256" key="1">
    <source>
        <dbReference type="ARBA" id="ARBA00004196"/>
    </source>
</evidence>